<dbReference type="PROSITE" id="PS51257">
    <property type="entry name" value="PROKAR_LIPOPROTEIN"/>
    <property type="match status" value="1"/>
</dbReference>
<evidence type="ECO:0000313" key="3">
    <source>
        <dbReference type="EMBL" id="QDG51019.1"/>
    </source>
</evidence>
<name>A0A4Y6PSD0_PERCE</name>
<accession>A0A4Y6PSD0</accession>
<gene>
    <name evidence="3" type="ORF">FIV42_09830</name>
</gene>
<evidence type="ECO:0000256" key="1">
    <source>
        <dbReference type="SAM" id="MobiDB-lite"/>
    </source>
</evidence>
<evidence type="ECO:0000313" key="4">
    <source>
        <dbReference type="Proteomes" id="UP000315995"/>
    </source>
</evidence>
<reference evidence="3 4" key="1">
    <citation type="submission" date="2019-06" db="EMBL/GenBank/DDBJ databases">
        <title>Persicimonas caeni gen. nov., sp. nov., a predatory bacterium isolated from solar saltern.</title>
        <authorList>
            <person name="Wang S."/>
        </authorList>
    </citation>
    <scope>NUCLEOTIDE SEQUENCE [LARGE SCALE GENOMIC DNA]</scope>
    <source>
        <strain evidence="3 4">YN101</strain>
    </source>
</reference>
<dbReference type="EMBL" id="CP041186">
    <property type="protein sequence ID" value="QDG51019.1"/>
    <property type="molecule type" value="Genomic_DNA"/>
</dbReference>
<evidence type="ECO:0000256" key="2">
    <source>
        <dbReference type="SAM" id="SignalP"/>
    </source>
</evidence>
<dbReference type="Pfam" id="PF11617">
    <property type="entry name" value="Cu-binding_MopE"/>
    <property type="match status" value="1"/>
</dbReference>
<dbReference type="Proteomes" id="UP000315995">
    <property type="component" value="Chromosome"/>
</dbReference>
<dbReference type="AlphaFoldDB" id="A0A4Y6PSD0"/>
<feature type="signal peptide" evidence="2">
    <location>
        <begin position="1"/>
        <end position="26"/>
    </location>
</feature>
<protein>
    <submittedName>
        <fullName evidence="3">Uncharacterized protein</fullName>
    </submittedName>
</protein>
<feature type="chain" id="PRO_5030106351" evidence="2">
    <location>
        <begin position="27"/>
        <end position="203"/>
    </location>
</feature>
<organism evidence="3 4">
    <name type="scientific">Persicimonas caeni</name>
    <dbReference type="NCBI Taxonomy" id="2292766"/>
    <lineage>
        <taxon>Bacteria</taxon>
        <taxon>Deltaproteobacteria</taxon>
        <taxon>Bradymonadales</taxon>
        <taxon>Bradymonadaceae</taxon>
        <taxon>Persicimonas</taxon>
    </lineage>
</organism>
<dbReference type="InterPro" id="IPR021655">
    <property type="entry name" value="Put_metal-bd"/>
</dbReference>
<feature type="compositionally biased region" description="Acidic residues" evidence="1">
    <location>
        <begin position="68"/>
        <end position="81"/>
    </location>
</feature>
<sequence length="203" mass="21645">MDCRRYLITIGCLGMLCFGAGCNAGADGLPEGDYPCESDGDCIEGYECVDGICEEPVPLTAPPCDQSADPEGDIDLDDDGYGDGADRTNCPPDKYQLDCDDTRSDISPGAPELCDGVDNDCDDQVDEFDCQISTDCGAVPSDLRRVYGYECEANKCVLRPSVRPEGTVCQEVRATCDTNAGAFTYEVDGQTYRGTEGPAGECD</sequence>
<feature type="region of interest" description="Disordered" evidence="1">
    <location>
        <begin position="64"/>
        <end position="88"/>
    </location>
</feature>
<proteinExistence type="predicted"/>
<accession>A0A5B8Y2Z1</accession>
<dbReference type="RefSeq" id="WP_141197509.1">
    <property type="nucleotide sequence ID" value="NZ_CP041186.1"/>
</dbReference>
<keyword evidence="2" id="KW-0732">Signal</keyword>
<keyword evidence="4" id="KW-1185">Reference proteome</keyword>